<dbReference type="GO" id="GO:0016301">
    <property type="term" value="F:kinase activity"/>
    <property type="evidence" value="ECO:0007669"/>
    <property type="project" value="UniProtKB-KW"/>
</dbReference>
<evidence type="ECO:0000256" key="8">
    <source>
        <dbReference type="ARBA" id="ARBA00022618"/>
    </source>
</evidence>
<evidence type="ECO:0000256" key="23">
    <source>
        <dbReference type="ARBA" id="ARBA00049280"/>
    </source>
</evidence>
<keyword evidence="8" id="KW-0132">Cell division</keyword>
<keyword evidence="6" id="KW-0723">Serine/threonine-protein kinase</keyword>
<dbReference type="SMART" id="SM00220">
    <property type="entry name" value="S_TKc"/>
    <property type="match status" value="1"/>
</dbReference>
<evidence type="ECO:0000256" key="24">
    <source>
        <dbReference type="PROSITE-ProRule" id="PRU10141"/>
    </source>
</evidence>
<dbReference type="InterPro" id="IPR017441">
    <property type="entry name" value="Protein_kinase_ATP_BS"/>
</dbReference>
<evidence type="ECO:0000313" key="26">
    <source>
        <dbReference type="EMBL" id="KAF8819184.1"/>
    </source>
</evidence>
<evidence type="ECO:0000256" key="5">
    <source>
        <dbReference type="ARBA" id="ARBA00012425"/>
    </source>
</evidence>
<keyword evidence="10" id="KW-0479">Metal-binding</keyword>
<reference evidence="26 27" key="1">
    <citation type="journal article" date="2020" name="bioRxiv">
        <title>Metabolic contributions of an alphaproteobacterial endosymbiont in the apicomplexan Cardiosporidium cionae.</title>
        <authorList>
            <person name="Hunter E.S."/>
            <person name="Paight C.J."/>
            <person name="Lane C.E."/>
        </authorList>
    </citation>
    <scope>NUCLEOTIDE SEQUENCE [LARGE SCALE GENOMIC DNA]</scope>
    <source>
        <strain evidence="26">ESH_2018</strain>
    </source>
</reference>
<evidence type="ECO:0000256" key="4">
    <source>
        <dbReference type="ARBA" id="ARBA00012409"/>
    </source>
</evidence>
<comment type="caution">
    <text evidence="26">The sequence shown here is derived from an EMBL/GenBank/DDBJ whole genome shotgun (WGS) entry which is preliminary data.</text>
</comment>
<comment type="similarity">
    <text evidence="3">Belongs to the protein kinase superfamily. CMGC Ser/Thr protein kinase family. CDC2/CDKX subfamily.</text>
</comment>
<evidence type="ECO:0000256" key="20">
    <source>
        <dbReference type="ARBA" id="ARBA00042858"/>
    </source>
</evidence>
<keyword evidence="11 24" id="KW-0547">Nucleotide-binding</keyword>
<keyword evidence="7" id="KW-0597">Phosphoprotein</keyword>
<dbReference type="EMBL" id="JADAQX010000907">
    <property type="protein sequence ID" value="KAF8819184.1"/>
    <property type="molecule type" value="Genomic_DNA"/>
</dbReference>
<evidence type="ECO:0000256" key="3">
    <source>
        <dbReference type="ARBA" id="ARBA00006485"/>
    </source>
</evidence>
<evidence type="ECO:0000256" key="7">
    <source>
        <dbReference type="ARBA" id="ARBA00022553"/>
    </source>
</evidence>
<dbReference type="InterPro" id="IPR011009">
    <property type="entry name" value="Kinase-like_dom_sf"/>
</dbReference>
<dbReference type="Pfam" id="PF00069">
    <property type="entry name" value="Pkinase"/>
    <property type="match status" value="1"/>
</dbReference>
<organism evidence="26 27">
    <name type="scientific">Cardiosporidium cionae</name>
    <dbReference type="NCBI Taxonomy" id="476202"/>
    <lineage>
        <taxon>Eukaryota</taxon>
        <taxon>Sar</taxon>
        <taxon>Alveolata</taxon>
        <taxon>Apicomplexa</taxon>
        <taxon>Aconoidasida</taxon>
        <taxon>Nephromycida</taxon>
        <taxon>Cardiosporidium</taxon>
    </lineage>
</organism>
<comment type="catalytic activity">
    <reaction evidence="22">
        <text>L-seryl-[protein] + ATP = O-phospho-L-seryl-[protein] + ADP + H(+)</text>
        <dbReference type="Rhea" id="RHEA:17989"/>
        <dbReference type="Rhea" id="RHEA-COMP:9863"/>
        <dbReference type="Rhea" id="RHEA-COMP:11604"/>
        <dbReference type="ChEBI" id="CHEBI:15378"/>
        <dbReference type="ChEBI" id="CHEBI:29999"/>
        <dbReference type="ChEBI" id="CHEBI:30616"/>
        <dbReference type="ChEBI" id="CHEBI:83421"/>
        <dbReference type="ChEBI" id="CHEBI:456216"/>
        <dbReference type="EC" id="2.7.11.22"/>
    </reaction>
</comment>
<dbReference type="SUPFAM" id="SSF56112">
    <property type="entry name" value="Protein kinase-like (PK-like)"/>
    <property type="match status" value="1"/>
</dbReference>
<dbReference type="PANTHER" id="PTHR24056:SF46">
    <property type="entry name" value="CYCLIN-DEPENDENT KINASE 5"/>
    <property type="match status" value="1"/>
</dbReference>
<comment type="subcellular location">
    <subcellularLocation>
        <location evidence="2">Cytoplasm</location>
    </subcellularLocation>
</comment>
<accession>A0ABQ7J595</accession>
<keyword evidence="27" id="KW-1185">Reference proteome</keyword>
<protein>
    <recommendedName>
        <fullName evidence="18">Cyclin-dependent kinase 2 homolog</fullName>
        <ecNumber evidence="5">2.7.11.22</ecNumber>
        <ecNumber evidence="4">2.7.11.23</ecNumber>
    </recommendedName>
    <alternativeName>
        <fullName evidence="19">Cell division control protein 2 homolog</fullName>
    </alternativeName>
    <alternativeName>
        <fullName evidence="20">cdc2-related kinase 2</fullName>
    </alternativeName>
</protein>
<dbReference type="PROSITE" id="PS00108">
    <property type="entry name" value="PROTEIN_KINASE_ST"/>
    <property type="match status" value="1"/>
</dbReference>
<dbReference type="Gene3D" id="1.10.510.10">
    <property type="entry name" value="Transferase(Phosphotransferase) domain 1"/>
    <property type="match status" value="1"/>
</dbReference>
<evidence type="ECO:0000256" key="18">
    <source>
        <dbReference type="ARBA" id="ARBA00039612"/>
    </source>
</evidence>
<comment type="catalytic activity">
    <reaction evidence="21">
        <text>L-threonyl-[protein] + ATP = O-phospho-L-threonyl-[protein] + ADP + H(+)</text>
        <dbReference type="Rhea" id="RHEA:46608"/>
        <dbReference type="Rhea" id="RHEA-COMP:11060"/>
        <dbReference type="Rhea" id="RHEA-COMP:11605"/>
        <dbReference type="ChEBI" id="CHEBI:15378"/>
        <dbReference type="ChEBI" id="CHEBI:30013"/>
        <dbReference type="ChEBI" id="CHEBI:30616"/>
        <dbReference type="ChEBI" id="CHEBI:61977"/>
        <dbReference type="ChEBI" id="CHEBI:456216"/>
        <dbReference type="EC" id="2.7.11.22"/>
    </reaction>
</comment>
<evidence type="ECO:0000256" key="11">
    <source>
        <dbReference type="ARBA" id="ARBA00022741"/>
    </source>
</evidence>
<dbReference type="EC" id="2.7.11.23" evidence="4"/>
<evidence type="ECO:0000256" key="16">
    <source>
        <dbReference type="ARBA" id="ARBA00023306"/>
    </source>
</evidence>
<evidence type="ECO:0000256" key="17">
    <source>
        <dbReference type="ARBA" id="ARBA00038543"/>
    </source>
</evidence>
<evidence type="ECO:0000256" key="6">
    <source>
        <dbReference type="ARBA" id="ARBA00022527"/>
    </source>
</evidence>
<evidence type="ECO:0000256" key="9">
    <source>
        <dbReference type="ARBA" id="ARBA00022679"/>
    </source>
</evidence>
<keyword evidence="15" id="KW-0460">Magnesium</keyword>
<feature type="domain" description="Protein kinase" evidence="25">
    <location>
        <begin position="30"/>
        <end position="390"/>
    </location>
</feature>
<dbReference type="InterPro" id="IPR050108">
    <property type="entry name" value="CDK"/>
</dbReference>
<evidence type="ECO:0000256" key="1">
    <source>
        <dbReference type="ARBA" id="ARBA00001946"/>
    </source>
</evidence>
<dbReference type="PROSITE" id="PS50011">
    <property type="entry name" value="PROTEIN_KINASE_DOM"/>
    <property type="match status" value="1"/>
</dbReference>
<keyword evidence="13 26" id="KW-0418">Kinase</keyword>
<comment type="subunit">
    <text evidence="17">May form a complex composed of at least the catalytic subunit CRK2 and a cyclin.</text>
</comment>
<feature type="binding site" evidence="24">
    <location>
        <position position="61"/>
    </location>
    <ligand>
        <name>ATP</name>
        <dbReference type="ChEBI" id="CHEBI:30616"/>
    </ligand>
</feature>
<comment type="catalytic activity">
    <reaction evidence="23">
        <text>[DNA-directed RNA polymerase] + ATP = phospho-[DNA-directed RNA polymerase] + ADP + H(+)</text>
        <dbReference type="Rhea" id="RHEA:10216"/>
        <dbReference type="Rhea" id="RHEA-COMP:11321"/>
        <dbReference type="Rhea" id="RHEA-COMP:11322"/>
        <dbReference type="ChEBI" id="CHEBI:15378"/>
        <dbReference type="ChEBI" id="CHEBI:30616"/>
        <dbReference type="ChEBI" id="CHEBI:43176"/>
        <dbReference type="ChEBI" id="CHEBI:68546"/>
        <dbReference type="ChEBI" id="CHEBI:456216"/>
        <dbReference type="EC" id="2.7.11.23"/>
    </reaction>
</comment>
<sequence length="557" mass="62861">MGDRQDGNDFVVSLTGQKVLFREIDPKRPLVLGQKIGSGTYGDVYKAQIAGDPSEKAYAVKYYREETKSIMQDGIGCTTVRELSALQGCVHPNILKMDDLFLSKHVEITKCINGGVEKWIARGNAKPESYPISLDQVYVLAAYEYCPGGDVKKILEEKKRENLHTPTAWGISLNEAKFLLFQLLNGLSYLHNHKMSHRDLKPDNLMLDGHGTKSILKIGDLGLCREFRSNAGELTPTVCTIYYRPLEVLLGRMHFEEGTEEYEAAANENGLLPHYGLGVDIWSAGCILAEMILGKPLFKGSQEFEIVTRISMILGTPTEEEWVNCTKLQHYPFHDRANSHFFRCNDRIQHLNCVLHGKLDIQGLDLLSRMLQYNPHLRITAAEALAHPWFSDLNFGYLDGLGIYNWYTDVLKYRIGLDTYQAMEEKDKGCLSTTELAHAICQNDKDNSLIARINRCFEAIGGYQRIRRSPLNTIGNRINARQIYKSTEEHPNTGEPSLHNRQTEPLFVTENQLIGNDILLHAHNLAVQMHVPAIGREINLRENHSAESKAHDAGISL</sequence>
<keyword evidence="14 24" id="KW-0067">ATP-binding</keyword>
<dbReference type="Proteomes" id="UP000823046">
    <property type="component" value="Unassembled WGS sequence"/>
</dbReference>
<evidence type="ECO:0000256" key="21">
    <source>
        <dbReference type="ARBA" id="ARBA00047811"/>
    </source>
</evidence>
<evidence type="ECO:0000256" key="12">
    <source>
        <dbReference type="ARBA" id="ARBA00022776"/>
    </source>
</evidence>
<proteinExistence type="inferred from homology"/>
<dbReference type="InterPro" id="IPR000719">
    <property type="entry name" value="Prot_kinase_dom"/>
</dbReference>
<evidence type="ECO:0000256" key="10">
    <source>
        <dbReference type="ARBA" id="ARBA00022723"/>
    </source>
</evidence>
<dbReference type="PROSITE" id="PS00107">
    <property type="entry name" value="PROTEIN_KINASE_ATP"/>
    <property type="match status" value="1"/>
</dbReference>
<dbReference type="EC" id="2.7.11.22" evidence="5"/>
<keyword evidence="9" id="KW-0808">Transferase</keyword>
<keyword evidence="12" id="KW-0498">Mitosis</keyword>
<name>A0ABQ7J595_9APIC</name>
<dbReference type="PANTHER" id="PTHR24056">
    <property type="entry name" value="CELL DIVISION PROTEIN KINASE"/>
    <property type="match status" value="1"/>
</dbReference>
<dbReference type="InterPro" id="IPR008271">
    <property type="entry name" value="Ser/Thr_kinase_AS"/>
</dbReference>
<evidence type="ECO:0000256" key="14">
    <source>
        <dbReference type="ARBA" id="ARBA00022840"/>
    </source>
</evidence>
<gene>
    <name evidence="26" type="ORF">IE077_000176</name>
</gene>
<evidence type="ECO:0000259" key="25">
    <source>
        <dbReference type="PROSITE" id="PS50011"/>
    </source>
</evidence>
<evidence type="ECO:0000256" key="22">
    <source>
        <dbReference type="ARBA" id="ARBA00048367"/>
    </source>
</evidence>
<dbReference type="Gene3D" id="3.30.200.20">
    <property type="entry name" value="Phosphorylase Kinase, domain 1"/>
    <property type="match status" value="1"/>
</dbReference>
<evidence type="ECO:0000256" key="19">
    <source>
        <dbReference type="ARBA" id="ARBA00041902"/>
    </source>
</evidence>
<keyword evidence="16" id="KW-0131">Cell cycle</keyword>
<evidence type="ECO:0000256" key="13">
    <source>
        <dbReference type="ARBA" id="ARBA00022777"/>
    </source>
</evidence>
<evidence type="ECO:0000256" key="15">
    <source>
        <dbReference type="ARBA" id="ARBA00022842"/>
    </source>
</evidence>
<evidence type="ECO:0000313" key="27">
    <source>
        <dbReference type="Proteomes" id="UP000823046"/>
    </source>
</evidence>
<evidence type="ECO:0000256" key="2">
    <source>
        <dbReference type="ARBA" id="ARBA00004496"/>
    </source>
</evidence>
<comment type="cofactor">
    <cofactor evidence="1">
        <name>Mg(2+)</name>
        <dbReference type="ChEBI" id="CHEBI:18420"/>
    </cofactor>
</comment>